<evidence type="ECO:0000256" key="2">
    <source>
        <dbReference type="ARBA" id="ARBA00022475"/>
    </source>
</evidence>
<dbReference type="PANTHER" id="PTHR43826">
    <property type="entry name" value="GLUCOSE-6-PHOSPHATE EXCHANGER SLC37A4"/>
    <property type="match status" value="1"/>
</dbReference>
<geneLocation type="plasmid" evidence="8">
    <name>invasion plasmid pWR100</name>
</geneLocation>
<dbReference type="EMBL" id="U28354">
    <property type="protein sequence ID" value="AAC44575.1"/>
    <property type="molecule type" value="Genomic_DNA"/>
</dbReference>
<keyword evidence="5 6" id="KW-0472">Membrane</keyword>
<evidence type="ECO:0000256" key="3">
    <source>
        <dbReference type="ARBA" id="ARBA00022692"/>
    </source>
</evidence>
<reference evidence="9" key="3">
    <citation type="journal article" date="2006" name="Sci. China, Ser. C, Life Sci.">
        <title>Comparison of the virulence plasmid genomes of two strains of Shigella which lost the ability to bind Congo red.</title>
        <authorList>
            <person name="Xiong Z."/>
            <person name="Tang X."/>
            <person name="Yang F."/>
            <person name="Zhang X."/>
            <person name="Yang J."/>
            <person name="Chen L."/>
            <person name="Nie H."/>
            <person name="Yan Y."/>
            <person name="Jiang Y."/>
            <person name="Wang J."/>
            <person name="Xue Y."/>
            <person name="Xu X."/>
            <person name="Zhu Y."/>
            <person name="Dong J."/>
            <person name="An L."/>
            <person name="Wang X."/>
            <person name="Jin Q."/>
        </authorList>
    </citation>
    <scope>NUCLEOTIDE SEQUENCE</scope>
    <source>
        <plasmid evidence="9">pSF5</plasmid>
    </source>
</reference>
<evidence type="ECO:0000256" key="5">
    <source>
        <dbReference type="ARBA" id="ARBA00023136"/>
    </source>
</evidence>
<evidence type="ECO:0000313" key="8">
    <source>
        <dbReference type="EMBL" id="AAC44575.1"/>
    </source>
</evidence>
<dbReference type="GO" id="GO:0035435">
    <property type="term" value="P:phosphate ion transmembrane transport"/>
    <property type="evidence" value="ECO:0007669"/>
    <property type="project" value="TreeGrafter"/>
</dbReference>
<feature type="transmembrane region" description="Helical" evidence="6">
    <location>
        <begin position="162"/>
        <end position="183"/>
    </location>
</feature>
<feature type="transmembrane region" description="Helical" evidence="6">
    <location>
        <begin position="60"/>
        <end position="83"/>
    </location>
</feature>
<dbReference type="PANTHER" id="PTHR43826:SF6">
    <property type="entry name" value="GLYCEROL-3-PHOSPHATE TRANSPORTER"/>
    <property type="match status" value="1"/>
</dbReference>
<dbReference type="InterPro" id="IPR011701">
    <property type="entry name" value="MFS"/>
</dbReference>
<dbReference type="PROSITE" id="PS50850">
    <property type="entry name" value="MFS"/>
    <property type="match status" value="1"/>
</dbReference>
<reference evidence="8" key="2">
    <citation type="journal article" date="1996" name="Gene">
        <title>A Shigella flexneri invasion plasmid gene, ipgH, with homology to IS629 and sequences encoding bacterial sugar phosphate transport proteins.</title>
        <authorList>
            <person name="Venkatesan M.M."/>
            <person name="Alexander W.A."/>
            <person name="Fernandez-Prada C."/>
        </authorList>
    </citation>
    <scope>NUCLEOTIDE SEQUENCE</scope>
    <source>
        <strain evidence="8">M9OT-W</strain>
        <plasmid evidence="8">invasion plasmid pWR100</plasmid>
    </source>
</reference>
<dbReference type="PIR" id="JC5050">
    <property type="entry name" value="JC5050"/>
</dbReference>
<keyword evidence="2" id="KW-1003">Cell membrane</keyword>
<dbReference type="SUPFAM" id="SSF103473">
    <property type="entry name" value="MFS general substrate transporter"/>
    <property type="match status" value="1"/>
</dbReference>
<evidence type="ECO:0000259" key="7">
    <source>
        <dbReference type="PROSITE" id="PS50850"/>
    </source>
</evidence>
<protein>
    <submittedName>
        <fullName evidence="8">ORFB</fullName>
    </submittedName>
    <submittedName>
        <fullName evidence="9">Sugar phosphate transport protein</fullName>
    </submittedName>
</protein>
<keyword evidence="3 6" id="KW-0812">Transmembrane</keyword>
<feature type="domain" description="Major facilitator superfamily (MFS) profile" evidence="7">
    <location>
        <begin position="1"/>
        <end position="333"/>
    </location>
</feature>
<proteinExistence type="predicted"/>
<evidence type="ECO:0000256" key="1">
    <source>
        <dbReference type="ARBA" id="ARBA00004127"/>
    </source>
</evidence>
<keyword evidence="4 6" id="KW-1133">Transmembrane helix</keyword>
<geneLocation type="plasmid" evidence="9">
    <name>pSF5</name>
</geneLocation>
<dbReference type="AlphaFoldDB" id="Q54147"/>
<dbReference type="Pfam" id="PF07690">
    <property type="entry name" value="MFS_1"/>
    <property type="match status" value="1"/>
</dbReference>
<evidence type="ECO:0000256" key="4">
    <source>
        <dbReference type="ARBA" id="ARBA00022989"/>
    </source>
</evidence>
<sequence>MPLLDKLREQYGVGPVCSELHIAPSTYLLNGWIQGMGYPPGAKTLVFWYEHRERISWATLWNLSHNVGGALAPVLIGFSFGFFGDSALDHARAAFIFPGVLCMAMSVLIYFIQVDRPVSVGLPPIEEWKGNVVSHPAKGREQGPRLSIPDIIRKHIIRNNKLIYCCIYGSFVYILRYGIVSWAPKFLSDSLDVGGKDMGKLASMGGGSVFEIGGVAGMLLAGYLSVRLFRNSKPLTNTLFLALTIILLIAYWYVPSGNEYLWLNYTILILLGLAVYGPVMFIGLYSMELVPKEAAGAASGLSGTFSYIFGSIVATLGMGLVVDYLGWGPHLSY</sequence>
<organism evidence="8">
    <name type="scientific">Shigella flexneri</name>
    <dbReference type="NCBI Taxonomy" id="623"/>
    <lineage>
        <taxon>Bacteria</taxon>
        <taxon>Pseudomonadati</taxon>
        <taxon>Pseudomonadota</taxon>
        <taxon>Gammaproteobacteria</taxon>
        <taxon>Enterobacterales</taxon>
        <taxon>Enterobacteriaceae</taxon>
        <taxon>Shigella</taxon>
    </lineage>
</organism>
<dbReference type="GO" id="GO:0005886">
    <property type="term" value="C:plasma membrane"/>
    <property type="evidence" value="ECO:0007669"/>
    <property type="project" value="TreeGrafter"/>
</dbReference>
<name>Q54147_SHIFL</name>
<dbReference type="GO" id="GO:0012505">
    <property type="term" value="C:endomembrane system"/>
    <property type="evidence" value="ECO:0007669"/>
    <property type="project" value="UniProtKB-SubCell"/>
</dbReference>
<comment type="subcellular location">
    <subcellularLocation>
        <location evidence="1">Endomembrane system</location>
        <topology evidence="1">Multi-pass membrane protein</topology>
    </subcellularLocation>
</comment>
<reference evidence="8" key="1">
    <citation type="journal article" date="1991" name="Mol. Microbiol.">
        <title>Sequence variation in two ipaH genes of Shigella flexneri 5 and homology to the LRG-like family of proteins.</title>
        <authorList>
            <person name="Venkatesan M.M."/>
            <person name="Buysse J.M."/>
            <person name="Hartman A.B."/>
        </authorList>
    </citation>
    <scope>NUCLEOTIDE SEQUENCE</scope>
    <source>
        <strain evidence="8">M9OT-W</strain>
        <plasmid evidence="8">invasion plasmid pWR100</plasmid>
    </source>
</reference>
<feature type="transmembrane region" description="Helical" evidence="6">
    <location>
        <begin position="95"/>
        <end position="112"/>
    </location>
</feature>
<feature type="transmembrane region" description="Helical" evidence="6">
    <location>
        <begin position="305"/>
        <end position="327"/>
    </location>
</feature>
<keyword evidence="8" id="KW-0614">Plasmid</keyword>
<evidence type="ECO:0000313" key="9">
    <source>
        <dbReference type="EMBL" id="AAW64889.1"/>
    </source>
</evidence>
<evidence type="ECO:0000256" key="6">
    <source>
        <dbReference type="SAM" id="Phobius"/>
    </source>
</evidence>
<dbReference type="InterPro" id="IPR020846">
    <property type="entry name" value="MFS_dom"/>
</dbReference>
<dbReference type="InterPro" id="IPR051337">
    <property type="entry name" value="OPA_Antiporter"/>
</dbReference>
<accession>Q54147</accession>
<dbReference type="InterPro" id="IPR036259">
    <property type="entry name" value="MFS_trans_sf"/>
</dbReference>
<dbReference type="GO" id="GO:0061513">
    <property type="term" value="F:glucose 6-phosphate:phosphate antiporter activity"/>
    <property type="evidence" value="ECO:0007669"/>
    <property type="project" value="TreeGrafter"/>
</dbReference>
<dbReference type="Gene3D" id="1.20.1250.20">
    <property type="entry name" value="MFS general substrate transporter like domains"/>
    <property type="match status" value="2"/>
</dbReference>
<feature type="transmembrane region" description="Helical" evidence="6">
    <location>
        <begin position="235"/>
        <end position="254"/>
    </location>
</feature>
<gene>
    <name evidence="8" type="primary">ipgH ORFB</name>
    <name evidence="9" type="synonym">ipgH</name>
    <name evidence="9" type="ORF">SFLP130</name>
</gene>
<feature type="transmembrane region" description="Helical" evidence="6">
    <location>
        <begin position="203"/>
        <end position="223"/>
    </location>
</feature>
<feature type="transmembrane region" description="Helical" evidence="6">
    <location>
        <begin position="260"/>
        <end position="285"/>
    </location>
</feature>
<dbReference type="EMBL" id="AY879342">
    <property type="protein sequence ID" value="AAW64889.1"/>
    <property type="molecule type" value="Genomic_DNA"/>
</dbReference>